<sequence length="524" mass="62046">MIKGKRILLICKESFSFPMYFFAKKKIESNNQVGAFFIHPLESYYNKSRYNENTYYKFKEELPTVKLYGLSDFCKEYNEKNNRDNYDAEYLDLIEKKYTHFKNLNLQVTSSQLLSRHFHTRDFFKQSSYNQCLNFIELSYKKIEQVLEDFKPDLILDIEDGEFLRTALNEVAYKKNIPYINIDYPRFENYKIPTYTLGLGVSEIFYKNYSLKFSLPKKDLKEEIEYIIDFKNKSKIMSNEFKGTITSQYKPSNFIFVSKFLMGKLIYFYDVYIRNRNLELTQKNNILYANPIKHFCYYINVEIKKQFLLRPNRYFETPIKDEVYVYMPLHLIPESTTFVKAPFYINELNIIEQVSKSLPLNWKLYVKEHQAMLGEREYSFYKKVKKIPNVRLVQINHYQDPKPWIENAKGVITITGTAAFECALLGRKSIIFGDVPFKLIDGITRIKSFEELPELLISFGTIDNEKSCAAYLATVKEVGTKINHKYLISEGERILKGESIINDSYKQEIIALESFFDKAYTALD</sequence>
<evidence type="ECO:0000313" key="2">
    <source>
        <dbReference type="EMBL" id="SEE62403.1"/>
    </source>
</evidence>
<dbReference type="STRING" id="1300348.I602_222"/>
<comment type="caution">
    <text evidence="1">The sequence shown here is derived from an EMBL/GenBank/DDBJ whole genome shotgun (WGS) entry which is preliminary data.</text>
</comment>
<evidence type="ECO:0000313" key="1">
    <source>
        <dbReference type="EMBL" id="KOY50662.1"/>
    </source>
</evidence>
<name>A0A0M9CE25_9FLAO</name>
<reference evidence="1 3" key="1">
    <citation type="submission" date="2015-07" db="EMBL/GenBank/DDBJ databases">
        <title>Genome of Polaribacter dokdonenesis DSW-5, isolated from seawater off Dokdo in Korea.</title>
        <authorList>
            <person name="Yoon K."/>
            <person name="Song J.Y."/>
            <person name="Kim J.F."/>
        </authorList>
    </citation>
    <scope>NUCLEOTIDE SEQUENCE [LARGE SCALE GENOMIC DNA]</scope>
    <source>
        <strain evidence="1 3">DSW-5</strain>
    </source>
</reference>
<gene>
    <name evidence="1" type="ORF">I602_222</name>
    <name evidence="2" type="ORF">SAMN05444353_2790</name>
</gene>
<dbReference type="AlphaFoldDB" id="A0A0M9CE25"/>
<dbReference type="Proteomes" id="UP000183071">
    <property type="component" value="Unassembled WGS sequence"/>
</dbReference>
<dbReference type="EMBL" id="FNUE01000002">
    <property type="protein sequence ID" value="SEE62403.1"/>
    <property type="molecule type" value="Genomic_DNA"/>
</dbReference>
<dbReference type="Proteomes" id="UP000037716">
    <property type="component" value="Unassembled WGS sequence"/>
</dbReference>
<organism evidence="1 3">
    <name type="scientific">Polaribacter dokdonensis DSW-5</name>
    <dbReference type="NCBI Taxonomy" id="1300348"/>
    <lineage>
        <taxon>Bacteria</taxon>
        <taxon>Pseudomonadati</taxon>
        <taxon>Bacteroidota</taxon>
        <taxon>Flavobacteriia</taxon>
        <taxon>Flavobacteriales</taxon>
        <taxon>Flavobacteriaceae</taxon>
    </lineage>
</organism>
<protein>
    <submittedName>
        <fullName evidence="1">Capsule polysaccharide biosynthesis domain protein</fullName>
    </submittedName>
</protein>
<dbReference type="OrthoDB" id="1432009at2"/>
<dbReference type="PATRIC" id="fig|1300348.6.peg.224"/>
<dbReference type="RefSeq" id="WP_053972939.1">
    <property type="nucleotide sequence ID" value="NZ_FNUE01000002.1"/>
</dbReference>
<proteinExistence type="predicted"/>
<dbReference type="EMBL" id="LGBR01000001">
    <property type="protein sequence ID" value="KOY50662.1"/>
    <property type="molecule type" value="Genomic_DNA"/>
</dbReference>
<evidence type="ECO:0000313" key="4">
    <source>
        <dbReference type="Proteomes" id="UP000183071"/>
    </source>
</evidence>
<reference evidence="2 4" key="2">
    <citation type="submission" date="2016-10" db="EMBL/GenBank/DDBJ databases">
        <authorList>
            <person name="Varghese N."/>
            <person name="Submissions S."/>
        </authorList>
    </citation>
    <scope>NUCLEOTIDE SEQUENCE [LARGE SCALE GENOMIC DNA]</scope>
    <source>
        <strain evidence="2 4">DSW-5</strain>
    </source>
</reference>
<accession>A0A0M9CE25</accession>
<evidence type="ECO:0000313" key="3">
    <source>
        <dbReference type="Proteomes" id="UP000037716"/>
    </source>
</evidence>
<keyword evidence="4" id="KW-1185">Reference proteome</keyword>